<dbReference type="KEGG" id="afj:AFERRID_26940"/>
<evidence type="ECO:0000313" key="1">
    <source>
        <dbReference type="EMBL" id="BBF66476.1"/>
    </source>
</evidence>
<gene>
    <name evidence="1" type="ORF">AFERRID_26940</name>
</gene>
<protein>
    <submittedName>
        <fullName evidence="1">Uncharacterized protein</fullName>
    </submittedName>
</protein>
<evidence type="ECO:0000313" key="2">
    <source>
        <dbReference type="Proteomes" id="UP000280188"/>
    </source>
</evidence>
<reference evidence="1 2" key="1">
    <citation type="journal article" date="2018" name="Microbiol. Resour. Announc.">
        <title>Complete Genome Sequence of Acidithiobacillus ferridurans JCM 18981.</title>
        <authorList>
            <person name="Miyauchi T."/>
            <person name="Kouzuma A."/>
            <person name="Abe T."/>
            <person name="Watanabe K."/>
        </authorList>
    </citation>
    <scope>NUCLEOTIDE SEQUENCE [LARGE SCALE GENOMIC DNA]</scope>
    <source>
        <strain evidence="2">ATCC 33020 / DSM 29468 / JCM 18981 / 11Fe</strain>
    </source>
</reference>
<sequence length="103" mass="11515">MTDDTETVNPASLASIPIQTLRDSRLSLEGLGLLCRLLSRPNNCQVQMGNLRLELGIGQDKLRNLLAELSRAGYLQREKRHGAGGRWGWKSTVWSESQKSPIR</sequence>
<dbReference type="Proteomes" id="UP000280188">
    <property type="component" value="Chromosome"/>
</dbReference>
<dbReference type="RefSeq" id="WP_126605459.1">
    <property type="nucleotide sequence ID" value="NZ_AP018795.1"/>
</dbReference>
<proteinExistence type="predicted"/>
<name>A0A2Z6IM18_ACIFI</name>
<keyword evidence="2" id="KW-1185">Reference proteome</keyword>
<dbReference type="EMBL" id="AP018795">
    <property type="protein sequence ID" value="BBF66476.1"/>
    <property type="molecule type" value="Genomic_DNA"/>
</dbReference>
<dbReference type="AlphaFoldDB" id="A0A2Z6IM18"/>
<accession>A0A2Z6IM18</accession>
<organism evidence="1 2">
    <name type="scientific">Acidithiobacillus ferridurans</name>
    <dbReference type="NCBI Taxonomy" id="1232575"/>
    <lineage>
        <taxon>Bacteria</taxon>
        <taxon>Pseudomonadati</taxon>
        <taxon>Pseudomonadota</taxon>
        <taxon>Acidithiobacillia</taxon>
        <taxon>Acidithiobacillales</taxon>
        <taxon>Acidithiobacillaceae</taxon>
        <taxon>Acidithiobacillus</taxon>
    </lineage>
</organism>